<organism evidence="1 2">
    <name type="scientific">Desulfovibrio subterraneus</name>
    <dbReference type="NCBI Taxonomy" id="2718620"/>
    <lineage>
        <taxon>Bacteria</taxon>
        <taxon>Pseudomonadati</taxon>
        <taxon>Thermodesulfobacteriota</taxon>
        <taxon>Desulfovibrionia</taxon>
        <taxon>Desulfovibrionales</taxon>
        <taxon>Desulfovibrionaceae</taxon>
        <taxon>Desulfovibrio</taxon>
    </lineage>
</organism>
<evidence type="ECO:0000313" key="2">
    <source>
        <dbReference type="Proteomes" id="UP000503840"/>
    </source>
</evidence>
<proteinExistence type="predicted"/>
<sequence>MVYLADRTGKLIQTGGNKGCIKGCHPFGHQPLTLGVTKIDPLGKSSGTLSFRQLTRKHTIARSNSRIENSCISGNAGCHSERFQHYTAIPTPTPQSESTILRVIKRPHFSGTGMAGRWRIQSTLTRNDKMRERLTKGMHSVPRST</sequence>
<dbReference type="AlphaFoldDB" id="A0A7J0BI19"/>
<name>A0A7J0BI19_9BACT</name>
<gene>
    <name evidence="1" type="ORF">DSM101010T_15730</name>
</gene>
<reference evidence="1 2" key="1">
    <citation type="submission" date="2020-05" db="EMBL/GenBank/DDBJ databases">
        <title>Draft genome sequence of Desulfovibrio sp. strain HN2T.</title>
        <authorList>
            <person name="Ueno A."/>
            <person name="Tamazawa S."/>
            <person name="Tamamura S."/>
            <person name="Murakami T."/>
            <person name="Kiyama T."/>
            <person name="Inomata H."/>
            <person name="Amano Y."/>
            <person name="Miyakawa K."/>
            <person name="Tamaki H."/>
            <person name="Naganuma T."/>
            <person name="Kaneko K."/>
        </authorList>
    </citation>
    <scope>NUCLEOTIDE SEQUENCE [LARGE SCALE GENOMIC DNA]</scope>
    <source>
        <strain evidence="1 2">HN2</strain>
    </source>
</reference>
<keyword evidence="2" id="KW-1185">Reference proteome</keyword>
<accession>A0A7J0BI19</accession>
<dbReference type="Proteomes" id="UP000503840">
    <property type="component" value="Unassembled WGS sequence"/>
</dbReference>
<dbReference type="EMBL" id="BLVO01000013">
    <property type="protein sequence ID" value="GFM33208.1"/>
    <property type="molecule type" value="Genomic_DNA"/>
</dbReference>
<comment type="caution">
    <text evidence="1">The sequence shown here is derived from an EMBL/GenBank/DDBJ whole genome shotgun (WGS) entry which is preliminary data.</text>
</comment>
<protein>
    <submittedName>
        <fullName evidence="1">Uncharacterized protein</fullName>
    </submittedName>
</protein>
<evidence type="ECO:0000313" key="1">
    <source>
        <dbReference type="EMBL" id="GFM33208.1"/>
    </source>
</evidence>